<sequence length="162" mass="19521">MQELPIEEQKFAKEIQKYRNTIIYEIDGIKNLFHKTINEKLHDIKTTEKDKFVKSLKEIINKDVNNSKKIDMEHIIFIIFAIFDSESLVFLNNIAGDYTKKVKNYYKSDLEKNIKYDHEYIDQEKSDLENDDKKIDRYIERFIIIRVLVEIFLKNIPLIIIM</sequence>
<proteinExistence type="predicted"/>
<gene>
    <name evidence="1" type="ORF">SCALOS_LOCUS4852</name>
</gene>
<reference evidence="1" key="1">
    <citation type="submission" date="2021-06" db="EMBL/GenBank/DDBJ databases">
        <authorList>
            <person name="Kallberg Y."/>
            <person name="Tangrot J."/>
            <person name="Rosling A."/>
        </authorList>
    </citation>
    <scope>NUCLEOTIDE SEQUENCE</scope>
    <source>
        <strain evidence="1">AU212A</strain>
    </source>
</reference>
<dbReference type="EMBL" id="CAJVPM010007032">
    <property type="protein sequence ID" value="CAG8541259.1"/>
    <property type="molecule type" value="Genomic_DNA"/>
</dbReference>
<feature type="non-terminal residue" evidence="1">
    <location>
        <position position="162"/>
    </location>
</feature>
<accession>A0ACA9LR85</accession>
<evidence type="ECO:0000313" key="1">
    <source>
        <dbReference type="EMBL" id="CAG8541259.1"/>
    </source>
</evidence>
<organism evidence="1 2">
    <name type="scientific">Scutellospora calospora</name>
    <dbReference type="NCBI Taxonomy" id="85575"/>
    <lineage>
        <taxon>Eukaryota</taxon>
        <taxon>Fungi</taxon>
        <taxon>Fungi incertae sedis</taxon>
        <taxon>Mucoromycota</taxon>
        <taxon>Glomeromycotina</taxon>
        <taxon>Glomeromycetes</taxon>
        <taxon>Diversisporales</taxon>
        <taxon>Gigasporaceae</taxon>
        <taxon>Scutellospora</taxon>
    </lineage>
</organism>
<keyword evidence="2" id="KW-1185">Reference proteome</keyword>
<comment type="caution">
    <text evidence="1">The sequence shown here is derived from an EMBL/GenBank/DDBJ whole genome shotgun (WGS) entry which is preliminary data.</text>
</comment>
<name>A0ACA9LR85_9GLOM</name>
<protein>
    <submittedName>
        <fullName evidence="1">235_t:CDS:1</fullName>
    </submittedName>
</protein>
<dbReference type="Proteomes" id="UP000789860">
    <property type="component" value="Unassembled WGS sequence"/>
</dbReference>
<evidence type="ECO:0000313" key="2">
    <source>
        <dbReference type="Proteomes" id="UP000789860"/>
    </source>
</evidence>